<dbReference type="RefSeq" id="WP_190299655.1">
    <property type="nucleotide sequence ID" value="NZ_CP061173.1"/>
</dbReference>
<name>A0A7H0YGZ0_9BACL</name>
<geneLocation type="plasmid" evidence="1 2">
    <name>pPlas1</name>
</geneLocation>
<organism evidence="1 2">
    <name type="scientific">Paenibacillus peoriae</name>
    <dbReference type="NCBI Taxonomy" id="59893"/>
    <lineage>
        <taxon>Bacteria</taxon>
        <taxon>Bacillati</taxon>
        <taxon>Bacillota</taxon>
        <taxon>Bacilli</taxon>
        <taxon>Bacillales</taxon>
        <taxon>Paenibacillaceae</taxon>
        <taxon>Paenibacillus</taxon>
    </lineage>
</organism>
<dbReference type="Proteomes" id="UP000516384">
    <property type="component" value="Plasmid pPlas1"/>
</dbReference>
<accession>A0A7H0YGZ0</accession>
<proteinExistence type="predicted"/>
<evidence type="ECO:0000313" key="2">
    <source>
        <dbReference type="Proteomes" id="UP000516384"/>
    </source>
</evidence>
<gene>
    <name evidence="1" type="ORF">IAQ67_28750</name>
</gene>
<protein>
    <recommendedName>
        <fullName evidence="3">N-acetyltransferase domain-containing protein</fullName>
    </recommendedName>
</protein>
<dbReference type="InterPro" id="IPR057895">
    <property type="entry name" value="Mom"/>
</dbReference>
<dbReference type="EMBL" id="CP061173">
    <property type="protein sequence ID" value="QNR70348.1"/>
    <property type="molecule type" value="Genomic_DNA"/>
</dbReference>
<keyword evidence="1" id="KW-0614">Plasmid</keyword>
<evidence type="ECO:0000313" key="1">
    <source>
        <dbReference type="EMBL" id="QNR70348.1"/>
    </source>
</evidence>
<dbReference type="AlphaFoldDB" id="A0A7H0YGZ0"/>
<dbReference type="Pfam" id="PF25680">
    <property type="entry name" value="Mom"/>
    <property type="match status" value="1"/>
</dbReference>
<sequence>MTSNFDVVPWMRDEQSERYFVEQIGRKDALEKLVNHPIKRNPQVVRAFGLFDRHRQNRLVGVITYGNSASPTLCKGLCGEEERLNVAELNRMWAETSVSNNALAYFLTETFRLQEKEIVVTFVPPGDERTSRLFRLVGFYYTGLTKLRTQRVNKDGSPSPHHRTNCYMTTTTAIVPAPRKHRFVYFNAGPDRKHELFEKLNYEVVPY</sequence>
<reference evidence="1 2" key="1">
    <citation type="submission" date="2020-09" db="EMBL/GenBank/DDBJ databases">
        <title>Characterization of Paenibacillus peoriae strain ZF390 with broad-spectrum antimicrobial activity as a potential biocontrol agent.</title>
        <authorList>
            <person name="Li L."/>
            <person name="Zhao Y."/>
            <person name="Li B."/>
            <person name="Xie X."/>
        </authorList>
    </citation>
    <scope>NUCLEOTIDE SEQUENCE [LARGE SCALE GENOMIC DNA]</scope>
    <source>
        <strain evidence="1 2">ZF390</strain>
        <plasmid evidence="1 2">pPlas1</plasmid>
    </source>
</reference>
<evidence type="ECO:0008006" key="3">
    <source>
        <dbReference type="Google" id="ProtNLM"/>
    </source>
</evidence>